<evidence type="ECO:0000256" key="1">
    <source>
        <dbReference type="ARBA" id="ARBA00004196"/>
    </source>
</evidence>
<dbReference type="KEGG" id="schv:BRCON_1734"/>
<evidence type="ECO:0000313" key="4">
    <source>
        <dbReference type="EMBL" id="AXA36511.1"/>
    </source>
</evidence>
<protein>
    <submittedName>
        <fullName evidence="4">Oligo alginate lyase</fullName>
    </submittedName>
</protein>
<evidence type="ECO:0000259" key="3">
    <source>
        <dbReference type="Pfam" id="PF16332"/>
    </source>
</evidence>
<dbReference type="SUPFAM" id="SSF48230">
    <property type="entry name" value="Chondroitin AC/alginate lyase"/>
    <property type="match status" value="1"/>
</dbReference>
<dbReference type="Pfam" id="PF07940">
    <property type="entry name" value="Hepar_II_III_C"/>
    <property type="match status" value="1"/>
</dbReference>
<organism evidence="4 5">
    <name type="scientific">Sumerlaea chitinivorans</name>
    <dbReference type="NCBI Taxonomy" id="2250252"/>
    <lineage>
        <taxon>Bacteria</taxon>
        <taxon>Candidatus Sumerlaeota</taxon>
        <taxon>Candidatus Sumerlaeia</taxon>
        <taxon>Candidatus Sumerlaeales</taxon>
        <taxon>Candidatus Sumerlaeaceae</taxon>
        <taxon>Candidatus Sumerlaea</taxon>
    </lineage>
</organism>
<dbReference type="GO" id="GO:0016829">
    <property type="term" value="F:lyase activity"/>
    <property type="evidence" value="ECO:0007669"/>
    <property type="project" value="UniProtKB-KW"/>
</dbReference>
<dbReference type="InterPro" id="IPR032518">
    <property type="entry name" value="HepII_N"/>
</dbReference>
<keyword evidence="4" id="KW-0456">Lyase</keyword>
<dbReference type="Pfam" id="PF16332">
    <property type="entry name" value="DUF4962"/>
    <property type="match status" value="1"/>
</dbReference>
<dbReference type="EMBL" id="CP030759">
    <property type="protein sequence ID" value="AXA36511.1"/>
    <property type="molecule type" value="Genomic_DNA"/>
</dbReference>
<dbReference type="InterPro" id="IPR008929">
    <property type="entry name" value="Chondroitin_lyas"/>
</dbReference>
<dbReference type="Gene3D" id="2.70.98.70">
    <property type="match status" value="1"/>
</dbReference>
<dbReference type="Proteomes" id="UP000262583">
    <property type="component" value="Chromosome"/>
</dbReference>
<evidence type="ECO:0000259" key="2">
    <source>
        <dbReference type="Pfam" id="PF07940"/>
    </source>
</evidence>
<accession>A0A2Z4Y5K8</accession>
<feature type="domain" description="Heparinase II/III-like C-terminal" evidence="2">
    <location>
        <begin position="477"/>
        <end position="630"/>
    </location>
</feature>
<gene>
    <name evidence="4" type="ORF">BRCON_1734</name>
</gene>
<name>A0A2Z4Y5K8_SUMC1</name>
<dbReference type="Gene3D" id="1.50.10.100">
    <property type="entry name" value="Chondroitin AC/alginate lyase"/>
    <property type="match status" value="1"/>
</dbReference>
<dbReference type="AlphaFoldDB" id="A0A2Z4Y5K8"/>
<comment type="subcellular location">
    <subcellularLocation>
        <location evidence="1">Cell envelope</location>
    </subcellularLocation>
</comment>
<reference evidence="4 5" key="1">
    <citation type="submission" date="2018-05" db="EMBL/GenBank/DDBJ databases">
        <title>A metagenomic window into the 2 km-deep terrestrial subsurface aquifer revealed taxonomically and functionally diverse microbial community comprising novel uncultured bacterial lineages.</title>
        <authorList>
            <person name="Kadnikov V.V."/>
            <person name="Mardanov A.V."/>
            <person name="Beletsky A.V."/>
            <person name="Banks D."/>
            <person name="Pimenov N.V."/>
            <person name="Frank Y.A."/>
            <person name="Karnachuk O.V."/>
            <person name="Ravin N.V."/>
        </authorList>
    </citation>
    <scope>NUCLEOTIDE SEQUENCE [LARGE SCALE GENOMIC DNA]</scope>
    <source>
        <strain evidence="4">BY</strain>
    </source>
</reference>
<dbReference type="InterPro" id="IPR012480">
    <property type="entry name" value="Hepar_II_III_C"/>
</dbReference>
<evidence type="ECO:0000313" key="5">
    <source>
        <dbReference type="Proteomes" id="UP000262583"/>
    </source>
</evidence>
<feature type="domain" description="Heparinase II N-terminal" evidence="3">
    <location>
        <begin position="194"/>
        <end position="440"/>
    </location>
</feature>
<sequence>MTESAENTAIPQRPWAEFSPAPMTLILPEDPVLSNPPFVHWHGTPEAKNYRVRIVGRQFAHEQVVRLNFYTPPDEIPPGIYEVSVEALGDGDTPLGPVARREVRIHFAGDPVIGQLNEISCPAGTPLIAAPEELERIRAATGTRAEYRDALLDAARKLDPLLGDGSLKEPARFPGGRWDFDLWHKGNSYCFAIENTVLACALSYLISGDRAYADTAIRLMEQVAQWDPYGSTGVWENDHSAQALLHALALGYNALATLMGDSQRAAIEQAIALRCEDIYGLLNPFVPKDLSCGVMNNPENNHPWFVASAMGIGALALMGKHPKASEWVSFAAQLFLGNFLCRGGRSGAWHEGIDYWSYGLFFVFHFADALLNATGINFYRHWWLARTAAFKAYTHPPAGAWVPFGDCKHRPPNAFDKLNAMRLASAQRDPAIWAYVDAIQAPITTTRYLFYAVLWSDRGDVPYPAPKPDMPFVQHYEDCGWVVSVANYHDEPRQVLFALHCGTGRPHGHADLNSFVWCAGGDRLLWDAGYYDSYFSPHHRNYTRHSMAHNTLLVDGVGQAPHWSAQRGRITHFEADASRLIVVGETNEELYYGRLAWFIRRFEYVNARELVVRDDIEARDPLRFSILLHSMFPIHFENGTNTLRIVGKLYELRAVFETNEPIEAILRNTFPVQPGLVSRVLDDPEEYPQQFHLELRTVRAVTKWKPVLRATIQPLS</sequence>
<proteinExistence type="predicted"/>
<dbReference type="PANTHER" id="PTHR38045">
    <property type="entry name" value="CHROMOSOME 1, WHOLE GENOME SHOTGUN SEQUENCE"/>
    <property type="match status" value="1"/>
</dbReference>
<dbReference type="PANTHER" id="PTHR38045:SF1">
    <property type="entry name" value="HEPARINASE II_III-LIKE PROTEIN"/>
    <property type="match status" value="1"/>
</dbReference>
<dbReference type="GO" id="GO:0030313">
    <property type="term" value="C:cell envelope"/>
    <property type="evidence" value="ECO:0007669"/>
    <property type="project" value="UniProtKB-SubCell"/>
</dbReference>